<feature type="compositionally biased region" description="Basic and acidic residues" evidence="1">
    <location>
        <begin position="330"/>
        <end position="345"/>
    </location>
</feature>
<feature type="region of interest" description="Disordered" evidence="1">
    <location>
        <begin position="330"/>
        <end position="400"/>
    </location>
</feature>
<evidence type="ECO:0000256" key="1">
    <source>
        <dbReference type="SAM" id="MobiDB-lite"/>
    </source>
</evidence>
<dbReference type="Pfam" id="PF05238">
    <property type="entry name" value="CENP-N"/>
    <property type="match status" value="1"/>
</dbReference>
<dbReference type="GO" id="GO:0007059">
    <property type="term" value="P:chromosome segregation"/>
    <property type="evidence" value="ECO:0007669"/>
    <property type="project" value="InterPro"/>
</dbReference>
<dbReference type="AlphaFoldDB" id="A0A6A6GZL5"/>
<sequence>MAPRSRLAVPTNAPLPHTHRLPPASRDVLKTLLRLSRPSLINLALEWLRDANRPYCTPFLHAYTDDHDEENAPYLSAHSIDELTEIYEELHARKGTKREVVDRIVEGDWRHGLTLYQLAMAEAQYLVDHPTGQRWTALRLSKLKSSTSDNTIIPHTEKVTGATLPRFHAPTFLNNLQREISPITKAHYHLTRPSDPSLPLTFLRIYIHDSPYNTQRSLQSTSNKASPSSRTLFLAFPDGAPYVYVSHTSFSMPTSTNESHSLRKVIIGAVPKALSRPQERYKLDPTSLTTKSLPALLQMRGKDGMNCAQGGWGIFADLEACGSVLDFRREEERKEERRRRKLEEAHGEDEDKENRVEGEVQQQKRAFLGRQESPDAKRRKLVAEGRFGNSGLPDDGTGIERLDVRLDDPFPVVRVGAGAEVEAAAGGRRPSQQESSTTAECKKVGRKPRPSLLDKSTREEDQEAVEALDNDEWIPDVRLSFQGSHVFAGLRQLAEKGVIDGKRLPGWMTGEASASVGVIRDGRIRVKADHLV</sequence>
<reference evidence="2" key="1">
    <citation type="journal article" date="2020" name="Stud. Mycol.">
        <title>101 Dothideomycetes genomes: a test case for predicting lifestyles and emergence of pathogens.</title>
        <authorList>
            <person name="Haridas S."/>
            <person name="Albert R."/>
            <person name="Binder M."/>
            <person name="Bloem J."/>
            <person name="Labutti K."/>
            <person name="Salamov A."/>
            <person name="Andreopoulos B."/>
            <person name="Baker S."/>
            <person name="Barry K."/>
            <person name="Bills G."/>
            <person name="Bluhm B."/>
            <person name="Cannon C."/>
            <person name="Castanera R."/>
            <person name="Culley D."/>
            <person name="Daum C."/>
            <person name="Ezra D."/>
            <person name="Gonzalez J."/>
            <person name="Henrissat B."/>
            <person name="Kuo A."/>
            <person name="Liang C."/>
            <person name="Lipzen A."/>
            <person name="Lutzoni F."/>
            <person name="Magnuson J."/>
            <person name="Mondo S."/>
            <person name="Nolan M."/>
            <person name="Ohm R."/>
            <person name="Pangilinan J."/>
            <person name="Park H.-J."/>
            <person name="Ramirez L."/>
            <person name="Alfaro M."/>
            <person name="Sun H."/>
            <person name="Tritt A."/>
            <person name="Yoshinaga Y."/>
            <person name="Zwiers L.-H."/>
            <person name="Turgeon B."/>
            <person name="Goodwin S."/>
            <person name="Spatafora J."/>
            <person name="Crous P."/>
            <person name="Grigoriev I."/>
        </authorList>
    </citation>
    <scope>NUCLEOTIDE SEQUENCE</scope>
    <source>
        <strain evidence="2">Tuck. ex Michener</strain>
    </source>
</reference>
<protein>
    <submittedName>
        <fullName evidence="2">CHL4-domain-containing protein</fullName>
    </submittedName>
</protein>
<dbReference type="GO" id="GO:0034080">
    <property type="term" value="P:CENP-A containing chromatin assembly"/>
    <property type="evidence" value="ECO:0007669"/>
    <property type="project" value="InterPro"/>
</dbReference>
<dbReference type="InterPro" id="IPR007902">
    <property type="entry name" value="Chl4/mis15/CENP-N"/>
</dbReference>
<name>A0A6A6GZL5_VIRVR</name>
<dbReference type="EMBL" id="ML991829">
    <property type="protein sequence ID" value="KAF2231264.1"/>
    <property type="molecule type" value="Genomic_DNA"/>
</dbReference>
<gene>
    <name evidence="2" type="ORF">EV356DRAFT_507215</name>
</gene>
<dbReference type="Proteomes" id="UP000800092">
    <property type="component" value="Unassembled WGS sequence"/>
</dbReference>
<feature type="region of interest" description="Disordered" evidence="1">
    <location>
        <begin position="421"/>
        <end position="459"/>
    </location>
</feature>
<proteinExistence type="predicted"/>
<keyword evidence="3" id="KW-1185">Reference proteome</keyword>
<evidence type="ECO:0000313" key="3">
    <source>
        <dbReference type="Proteomes" id="UP000800092"/>
    </source>
</evidence>
<feature type="region of interest" description="Disordered" evidence="1">
    <location>
        <begin position="1"/>
        <end position="21"/>
    </location>
</feature>
<feature type="compositionally biased region" description="Polar residues" evidence="1">
    <location>
        <begin position="430"/>
        <end position="439"/>
    </location>
</feature>
<organism evidence="2 3">
    <name type="scientific">Viridothelium virens</name>
    <name type="common">Speckled blister lichen</name>
    <name type="synonym">Trypethelium virens</name>
    <dbReference type="NCBI Taxonomy" id="1048519"/>
    <lineage>
        <taxon>Eukaryota</taxon>
        <taxon>Fungi</taxon>
        <taxon>Dikarya</taxon>
        <taxon>Ascomycota</taxon>
        <taxon>Pezizomycotina</taxon>
        <taxon>Dothideomycetes</taxon>
        <taxon>Dothideomycetes incertae sedis</taxon>
        <taxon>Trypetheliales</taxon>
        <taxon>Trypetheliaceae</taxon>
        <taxon>Viridothelium</taxon>
    </lineage>
</organism>
<dbReference type="OrthoDB" id="6585699at2759"/>
<dbReference type="Gene3D" id="3.10.20.720">
    <property type="match status" value="1"/>
</dbReference>
<evidence type="ECO:0000313" key="2">
    <source>
        <dbReference type="EMBL" id="KAF2231264.1"/>
    </source>
</evidence>
<accession>A0A6A6GZL5</accession>